<dbReference type="Ensembl" id="ENSXCOT00000012885.1">
    <property type="protein sequence ID" value="ENSXCOP00000012731.1"/>
    <property type="gene ID" value="ENSXCOG00000009622.1"/>
</dbReference>
<dbReference type="AlphaFoldDB" id="A0A3B5LTT1"/>
<proteinExistence type="predicted"/>
<name>A0A3B5LTT1_9TELE</name>
<reference evidence="2" key="2">
    <citation type="submission" date="2025-09" db="UniProtKB">
        <authorList>
            <consortium name="Ensembl"/>
        </authorList>
    </citation>
    <scope>IDENTIFICATION</scope>
</reference>
<sequence length="73" mass="7881">MVKSNLQTILNSHCFMSGLIKMLTGLIRSFMSLSGIMSCVLLGRFSCSALRRCCSGFVLAGFFSGDLSSSDVF</sequence>
<keyword evidence="1" id="KW-0472">Membrane</keyword>
<reference evidence="2" key="1">
    <citation type="submission" date="2025-08" db="UniProtKB">
        <authorList>
            <consortium name="Ensembl"/>
        </authorList>
    </citation>
    <scope>IDENTIFICATION</scope>
</reference>
<keyword evidence="1" id="KW-1133">Transmembrane helix</keyword>
<evidence type="ECO:0000313" key="2">
    <source>
        <dbReference type="Ensembl" id="ENSXCOP00000012731.1"/>
    </source>
</evidence>
<dbReference type="Proteomes" id="UP000261380">
    <property type="component" value="Unplaced"/>
</dbReference>
<evidence type="ECO:0000256" key="1">
    <source>
        <dbReference type="SAM" id="Phobius"/>
    </source>
</evidence>
<accession>A0A3B5LTT1</accession>
<feature type="transmembrane region" description="Helical" evidence="1">
    <location>
        <begin position="20"/>
        <end position="42"/>
    </location>
</feature>
<keyword evidence="1" id="KW-0812">Transmembrane</keyword>
<keyword evidence="3" id="KW-1185">Reference proteome</keyword>
<protein>
    <submittedName>
        <fullName evidence="2">Uncharacterized protein</fullName>
    </submittedName>
</protein>
<organism evidence="2 3">
    <name type="scientific">Xiphophorus couchianus</name>
    <name type="common">Monterrey platyfish</name>
    <dbReference type="NCBI Taxonomy" id="32473"/>
    <lineage>
        <taxon>Eukaryota</taxon>
        <taxon>Metazoa</taxon>
        <taxon>Chordata</taxon>
        <taxon>Craniata</taxon>
        <taxon>Vertebrata</taxon>
        <taxon>Euteleostomi</taxon>
        <taxon>Actinopterygii</taxon>
        <taxon>Neopterygii</taxon>
        <taxon>Teleostei</taxon>
        <taxon>Neoteleostei</taxon>
        <taxon>Acanthomorphata</taxon>
        <taxon>Ovalentaria</taxon>
        <taxon>Atherinomorphae</taxon>
        <taxon>Cyprinodontiformes</taxon>
        <taxon>Poeciliidae</taxon>
        <taxon>Poeciliinae</taxon>
        <taxon>Xiphophorus</taxon>
    </lineage>
</organism>
<evidence type="ECO:0000313" key="3">
    <source>
        <dbReference type="Proteomes" id="UP000261380"/>
    </source>
</evidence>